<protein>
    <submittedName>
        <fullName evidence="1">Uncharacterized protein</fullName>
    </submittedName>
</protein>
<sequence>MLLLQLETPCYAEGFAKFSRFKAGPGNSHSQHTSVRGFKAHPVKKGDEVFGAEKRKVYTGPNPLHNR</sequence>
<comment type="caution">
    <text evidence="1">The sequence shown here is derived from an EMBL/GenBank/DDBJ whole genome shotgun (WGS) entry which is preliminary data.</text>
</comment>
<gene>
    <name evidence="1" type="ORF">Pint_18506</name>
</gene>
<dbReference type="EMBL" id="CM047739">
    <property type="protein sequence ID" value="KAJ0042720.1"/>
    <property type="molecule type" value="Genomic_DNA"/>
</dbReference>
<reference evidence="2" key="1">
    <citation type="journal article" date="2023" name="G3 (Bethesda)">
        <title>Genome assembly and association tests identify interacting loci associated with vigor, precocity, and sex in interspecific pistachio rootstocks.</title>
        <authorList>
            <person name="Palmer W."/>
            <person name="Jacygrad E."/>
            <person name="Sagayaradj S."/>
            <person name="Cavanaugh K."/>
            <person name="Han R."/>
            <person name="Bertier L."/>
            <person name="Beede B."/>
            <person name="Kafkas S."/>
            <person name="Golino D."/>
            <person name="Preece J."/>
            <person name="Michelmore R."/>
        </authorList>
    </citation>
    <scope>NUCLEOTIDE SEQUENCE [LARGE SCALE GENOMIC DNA]</scope>
</reference>
<keyword evidence="2" id="KW-1185">Reference proteome</keyword>
<dbReference type="Proteomes" id="UP001163603">
    <property type="component" value="Chromosome 4"/>
</dbReference>
<evidence type="ECO:0000313" key="1">
    <source>
        <dbReference type="EMBL" id="KAJ0042720.1"/>
    </source>
</evidence>
<proteinExistence type="predicted"/>
<name>A0ACC0YYM2_9ROSI</name>
<accession>A0ACC0YYM2</accession>
<organism evidence="1 2">
    <name type="scientific">Pistacia integerrima</name>
    <dbReference type="NCBI Taxonomy" id="434235"/>
    <lineage>
        <taxon>Eukaryota</taxon>
        <taxon>Viridiplantae</taxon>
        <taxon>Streptophyta</taxon>
        <taxon>Embryophyta</taxon>
        <taxon>Tracheophyta</taxon>
        <taxon>Spermatophyta</taxon>
        <taxon>Magnoliopsida</taxon>
        <taxon>eudicotyledons</taxon>
        <taxon>Gunneridae</taxon>
        <taxon>Pentapetalae</taxon>
        <taxon>rosids</taxon>
        <taxon>malvids</taxon>
        <taxon>Sapindales</taxon>
        <taxon>Anacardiaceae</taxon>
        <taxon>Pistacia</taxon>
    </lineage>
</organism>
<evidence type="ECO:0000313" key="2">
    <source>
        <dbReference type="Proteomes" id="UP001163603"/>
    </source>
</evidence>